<dbReference type="InterPro" id="IPR018306">
    <property type="entry name" value="Phage_T5_Orf172_DNA-bd"/>
</dbReference>
<evidence type="ECO:0000259" key="1">
    <source>
        <dbReference type="Pfam" id="PF10544"/>
    </source>
</evidence>
<dbReference type="Pfam" id="PF10544">
    <property type="entry name" value="T5orf172"/>
    <property type="match status" value="1"/>
</dbReference>
<accession>A0AAP1QUD0</accession>
<reference evidence="2" key="1">
    <citation type="submission" date="2020-09" db="EMBL/GenBank/DDBJ databases">
        <title>Distribution of Beta-Lactamase Producing Gram-Negative Bacterial Isolates in Isabela River of Santo Domingo, Dominican Republic.</title>
        <authorList>
            <person name="Calderon V."/>
            <person name="Bonnelly R."/>
            <person name="Del Rosario C."/>
            <person name="Duarte A."/>
            <person name="Barauna R."/>
            <person name="Juca Ramos R.T."/>
            <person name="Perdomo O.P."/>
            <person name="Rodriguez De Francisco L.E."/>
            <person name="Franco De Los Santos E.F."/>
        </authorList>
    </citation>
    <scope>NUCLEOTIDE SEQUENCE</scope>
    <source>
        <strain evidence="2">INTEC_BI15</strain>
    </source>
</reference>
<evidence type="ECO:0000313" key="2">
    <source>
        <dbReference type="EMBL" id="MBE0328872.1"/>
    </source>
</evidence>
<dbReference type="Proteomes" id="UP000655940">
    <property type="component" value="Unassembled WGS sequence"/>
</dbReference>
<protein>
    <submittedName>
        <fullName evidence="2">GIY-YIG nuclease family protein</fullName>
    </submittedName>
</protein>
<feature type="domain" description="Bacteriophage T5 Orf172 DNA-binding" evidence="1">
    <location>
        <begin position="12"/>
        <end position="113"/>
    </location>
</feature>
<dbReference type="EMBL" id="JACZEI010000001">
    <property type="protein sequence ID" value="MBE0328872.1"/>
    <property type="molecule type" value="Genomic_DNA"/>
</dbReference>
<gene>
    <name evidence="2" type="ORF">IHV20_01690</name>
</gene>
<comment type="caution">
    <text evidence="2">The sequence shown here is derived from an EMBL/GenBank/DDBJ whole genome shotgun (WGS) entry which is preliminary data.</text>
</comment>
<proteinExistence type="predicted"/>
<name>A0AAP1QUD0_ACIBA</name>
<organism evidence="2 3">
    <name type="scientific">Acinetobacter baumannii</name>
    <dbReference type="NCBI Taxonomy" id="470"/>
    <lineage>
        <taxon>Bacteria</taxon>
        <taxon>Pseudomonadati</taxon>
        <taxon>Pseudomonadota</taxon>
        <taxon>Gammaproteobacteria</taxon>
        <taxon>Moraxellales</taxon>
        <taxon>Moraxellaceae</taxon>
        <taxon>Acinetobacter</taxon>
        <taxon>Acinetobacter calcoaceticus/baumannii complex</taxon>
    </lineage>
</organism>
<sequence>MNIIPESLNECGWIYICIDLRDPFAFKVGLTKARNIFDRVSETTNPYYMLVRGYRIPDSYIMNQLCNRRSFRESDWYYLERYIHKELEKSHDRVLHCMKGTTSEWFEGDLEYAIGEVNYYFARTVSLLDEDGNHDISNHVYDPIINVEYFGHRLYRFANRNKYVQKLKKYFDDNPRTCNITLTSALNIPYVT</sequence>
<dbReference type="AlphaFoldDB" id="A0AAP1QUD0"/>
<dbReference type="RefSeq" id="WP_190596843.1">
    <property type="nucleotide sequence ID" value="NZ_JACXKJ010000025.1"/>
</dbReference>
<evidence type="ECO:0000313" key="3">
    <source>
        <dbReference type="Proteomes" id="UP000655940"/>
    </source>
</evidence>